<keyword evidence="1 5" id="KW-0597">Phosphoprotein</keyword>
<evidence type="ECO:0000313" key="10">
    <source>
        <dbReference type="Proteomes" id="UP001500166"/>
    </source>
</evidence>
<evidence type="ECO:0000259" key="8">
    <source>
        <dbReference type="PROSITE" id="PS51755"/>
    </source>
</evidence>
<dbReference type="PANTHER" id="PTHR48111:SF4">
    <property type="entry name" value="DNA-BINDING DUAL TRANSCRIPTIONAL REGULATOR OMPR"/>
    <property type="match status" value="1"/>
</dbReference>
<dbReference type="SUPFAM" id="SSF52172">
    <property type="entry name" value="CheY-like"/>
    <property type="match status" value="1"/>
</dbReference>
<dbReference type="PROSITE" id="PS50110">
    <property type="entry name" value="RESPONSE_REGULATORY"/>
    <property type="match status" value="1"/>
</dbReference>
<dbReference type="Pfam" id="PF00486">
    <property type="entry name" value="Trans_reg_C"/>
    <property type="match status" value="1"/>
</dbReference>
<evidence type="ECO:0000256" key="6">
    <source>
        <dbReference type="PROSITE-ProRule" id="PRU01091"/>
    </source>
</evidence>
<feature type="modified residue" description="4-aspartylphosphate" evidence="5">
    <location>
        <position position="83"/>
    </location>
</feature>
<dbReference type="EMBL" id="BAAAQA010000034">
    <property type="protein sequence ID" value="GAA2123424.1"/>
    <property type="molecule type" value="Genomic_DNA"/>
</dbReference>
<name>A0ABN2Y9B2_9MICC</name>
<dbReference type="PROSITE" id="PS51755">
    <property type="entry name" value="OMPR_PHOB"/>
    <property type="match status" value="1"/>
</dbReference>
<dbReference type="InterPro" id="IPR001789">
    <property type="entry name" value="Sig_transdc_resp-reg_receiver"/>
</dbReference>
<feature type="DNA-binding region" description="OmpR/PhoB-type" evidence="6">
    <location>
        <begin position="158"/>
        <end position="255"/>
    </location>
</feature>
<sequence length="256" mass="27786">MRTIRPPSGFYVGTAGHTGIMVISADRDASSAGRVLVVDDEKPLAQMVATYLARAGYAVAQAHTGPDALETARTEHPDVVVLDLGLPGLDGVEVCRRLRAFSECYVLMLTARGDEEDKLAGLAAGADDYITKPFSVRELVARVAAVRRRPRPTVAPAEPARVFGDLVIDLTAHEVRVGGDPVALTRTEFDLLAALSARPHQAFSRRQLIDIVWDPAWVGDERIVDVHIGHLRRKLGEEPTAHIDTVRGVGYRMGAR</sequence>
<dbReference type="Gene3D" id="3.40.50.2300">
    <property type="match status" value="1"/>
</dbReference>
<keyword evidence="4" id="KW-0804">Transcription</keyword>
<dbReference type="SUPFAM" id="SSF46894">
    <property type="entry name" value="C-terminal effector domain of the bipartite response regulators"/>
    <property type="match status" value="1"/>
</dbReference>
<dbReference type="InterPro" id="IPR036388">
    <property type="entry name" value="WH-like_DNA-bd_sf"/>
</dbReference>
<keyword evidence="2" id="KW-0805">Transcription regulation</keyword>
<keyword evidence="10" id="KW-1185">Reference proteome</keyword>
<dbReference type="Gene3D" id="6.10.250.690">
    <property type="match status" value="1"/>
</dbReference>
<dbReference type="CDD" id="cd17574">
    <property type="entry name" value="REC_OmpR"/>
    <property type="match status" value="1"/>
</dbReference>
<dbReference type="InterPro" id="IPR016032">
    <property type="entry name" value="Sig_transdc_resp-reg_C-effctor"/>
</dbReference>
<evidence type="ECO:0000256" key="4">
    <source>
        <dbReference type="ARBA" id="ARBA00023163"/>
    </source>
</evidence>
<accession>A0ABN2Y9B2</accession>
<keyword evidence="3 6" id="KW-0238">DNA-binding</keyword>
<dbReference type="Pfam" id="PF00072">
    <property type="entry name" value="Response_reg"/>
    <property type="match status" value="1"/>
</dbReference>
<evidence type="ECO:0000256" key="2">
    <source>
        <dbReference type="ARBA" id="ARBA00023015"/>
    </source>
</evidence>
<comment type="caution">
    <text evidence="9">The sequence shown here is derived from an EMBL/GenBank/DDBJ whole genome shotgun (WGS) entry which is preliminary data.</text>
</comment>
<dbReference type="Gene3D" id="1.10.10.10">
    <property type="entry name" value="Winged helix-like DNA-binding domain superfamily/Winged helix DNA-binding domain"/>
    <property type="match status" value="1"/>
</dbReference>
<dbReference type="Proteomes" id="UP001500166">
    <property type="component" value="Unassembled WGS sequence"/>
</dbReference>
<feature type="domain" description="OmpR/PhoB-type" evidence="8">
    <location>
        <begin position="158"/>
        <end position="255"/>
    </location>
</feature>
<dbReference type="SMART" id="SM00862">
    <property type="entry name" value="Trans_reg_C"/>
    <property type="match status" value="1"/>
</dbReference>
<dbReference type="CDD" id="cd00383">
    <property type="entry name" value="trans_reg_C"/>
    <property type="match status" value="1"/>
</dbReference>
<dbReference type="InterPro" id="IPR001867">
    <property type="entry name" value="OmpR/PhoB-type_DNA-bd"/>
</dbReference>
<protein>
    <submittedName>
        <fullName evidence="9">Response regulator transcription factor</fullName>
    </submittedName>
</protein>
<evidence type="ECO:0000256" key="5">
    <source>
        <dbReference type="PROSITE-ProRule" id="PRU00169"/>
    </source>
</evidence>
<gene>
    <name evidence="9" type="ORF">GCM10009824_27330</name>
</gene>
<dbReference type="InterPro" id="IPR011006">
    <property type="entry name" value="CheY-like_superfamily"/>
</dbReference>
<evidence type="ECO:0000313" key="9">
    <source>
        <dbReference type="EMBL" id="GAA2123424.1"/>
    </source>
</evidence>
<organism evidence="9 10">
    <name type="scientific">Kocuria atrinae</name>
    <dbReference type="NCBI Taxonomy" id="592377"/>
    <lineage>
        <taxon>Bacteria</taxon>
        <taxon>Bacillati</taxon>
        <taxon>Actinomycetota</taxon>
        <taxon>Actinomycetes</taxon>
        <taxon>Micrococcales</taxon>
        <taxon>Micrococcaceae</taxon>
        <taxon>Kocuria</taxon>
    </lineage>
</organism>
<feature type="domain" description="Response regulatory" evidence="7">
    <location>
        <begin position="34"/>
        <end position="147"/>
    </location>
</feature>
<dbReference type="SMART" id="SM00448">
    <property type="entry name" value="REC"/>
    <property type="match status" value="1"/>
</dbReference>
<evidence type="ECO:0000256" key="3">
    <source>
        <dbReference type="ARBA" id="ARBA00023125"/>
    </source>
</evidence>
<dbReference type="PANTHER" id="PTHR48111">
    <property type="entry name" value="REGULATOR OF RPOS"/>
    <property type="match status" value="1"/>
</dbReference>
<dbReference type="InterPro" id="IPR039420">
    <property type="entry name" value="WalR-like"/>
</dbReference>
<evidence type="ECO:0000259" key="7">
    <source>
        <dbReference type="PROSITE" id="PS50110"/>
    </source>
</evidence>
<evidence type="ECO:0000256" key="1">
    <source>
        <dbReference type="ARBA" id="ARBA00022553"/>
    </source>
</evidence>
<proteinExistence type="predicted"/>
<reference evidence="10" key="1">
    <citation type="journal article" date="2019" name="Int. J. Syst. Evol. Microbiol.">
        <title>The Global Catalogue of Microorganisms (GCM) 10K type strain sequencing project: providing services to taxonomists for standard genome sequencing and annotation.</title>
        <authorList>
            <consortium name="The Broad Institute Genomics Platform"/>
            <consortium name="The Broad Institute Genome Sequencing Center for Infectious Disease"/>
            <person name="Wu L."/>
            <person name="Ma J."/>
        </authorList>
    </citation>
    <scope>NUCLEOTIDE SEQUENCE [LARGE SCALE GENOMIC DNA]</scope>
    <source>
        <strain evidence="10">JCM 15914</strain>
    </source>
</reference>